<dbReference type="Pfam" id="PF04542">
    <property type="entry name" value="Sigma70_r2"/>
    <property type="match status" value="1"/>
</dbReference>
<keyword evidence="8" id="KW-1185">Reference proteome</keyword>
<evidence type="ECO:0000259" key="6">
    <source>
        <dbReference type="Pfam" id="PF08281"/>
    </source>
</evidence>
<dbReference type="Gene3D" id="1.10.1740.10">
    <property type="match status" value="1"/>
</dbReference>
<evidence type="ECO:0000313" key="7">
    <source>
        <dbReference type="EMBL" id="MBB4119800.1"/>
    </source>
</evidence>
<comment type="caution">
    <text evidence="7">The sequence shown here is derived from an EMBL/GenBank/DDBJ whole genome shotgun (WGS) entry which is preliminary data.</text>
</comment>
<dbReference type="AlphaFoldDB" id="A0A840ES53"/>
<dbReference type="InterPro" id="IPR014284">
    <property type="entry name" value="RNA_pol_sigma-70_dom"/>
</dbReference>
<comment type="similarity">
    <text evidence="1">Belongs to the sigma-70 factor family. ECF subfamily.</text>
</comment>
<sequence length="173" mass="20522">MSLIDKLKNGDKKALEILYIKYQKRLFYIAMYFTKDEDSAADLVHDIFLKIYLNRKKLATTVTLEAQIIRIAKSYCIDVVKKNNNTLPLTDFYLPTTEEEIDYELRLKKKNLFYKQVEELPKECKEIFKLHKFEGLSYAEISSYKNISKKTVENQMNKAFKELKKGLFSFLFL</sequence>
<name>A0A840ES53_9FLAO</name>
<dbReference type="GO" id="GO:0016987">
    <property type="term" value="F:sigma factor activity"/>
    <property type="evidence" value="ECO:0007669"/>
    <property type="project" value="UniProtKB-KW"/>
</dbReference>
<dbReference type="InterPro" id="IPR013324">
    <property type="entry name" value="RNA_pol_sigma_r3/r4-like"/>
</dbReference>
<gene>
    <name evidence="7" type="ORF">GGR32_002106</name>
</gene>
<dbReference type="EMBL" id="JACIFO010000010">
    <property type="protein sequence ID" value="MBB4119800.1"/>
    <property type="molecule type" value="Genomic_DNA"/>
</dbReference>
<dbReference type="InterPro" id="IPR013249">
    <property type="entry name" value="RNA_pol_sigma70_r4_t2"/>
</dbReference>
<dbReference type="PANTHER" id="PTHR43133:SF46">
    <property type="entry name" value="RNA POLYMERASE SIGMA-70 FACTOR ECF SUBFAMILY"/>
    <property type="match status" value="1"/>
</dbReference>
<dbReference type="GO" id="GO:0003677">
    <property type="term" value="F:DNA binding"/>
    <property type="evidence" value="ECO:0007669"/>
    <property type="project" value="InterPro"/>
</dbReference>
<dbReference type="RefSeq" id="WP_183478144.1">
    <property type="nucleotide sequence ID" value="NZ_JACIFO010000010.1"/>
</dbReference>
<dbReference type="SUPFAM" id="SSF88946">
    <property type="entry name" value="Sigma2 domain of RNA polymerase sigma factors"/>
    <property type="match status" value="1"/>
</dbReference>
<accession>A0A840ES53</accession>
<dbReference type="InterPro" id="IPR007627">
    <property type="entry name" value="RNA_pol_sigma70_r2"/>
</dbReference>
<evidence type="ECO:0000256" key="2">
    <source>
        <dbReference type="ARBA" id="ARBA00023015"/>
    </source>
</evidence>
<keyword evidence="2" id="KW-0805">Transcription regulation</keyword>
<dbReference type="NCBIfam" id="TIGR02937">
    <property type="entry name" value="sigma70-ECF"/>
    <property type="match status" value="1"/>
</dbReference>
<reference evidence="7 8" key="1">
    <citation type="submission" date="2020-08" db="EMBL/GenBank/DDBJ databases">
        <title>Genomic Encyclopedia of Type Strains, Phase IV (KMG-IV): sequencing the most valuable type-strain genomes for metagenomic binning, comparative biology and taxonomic classification.</title>
        <authorList>
            <person name="Goeker M."/>
        </authorList>
    </citation>
    <scope>NUCLEOTIDE SEQUENCE [LARGE SCALE GENOMIC DNA]</scope>
    <source>
        <strain evidence="7 8">DSM 29568</strain>
    </source>
</reference>
<dbReference type="GO" id="GO:0006352">
    <property type="term" value="P:DNA-templated transcription initiation"/>
    <property type="evidence" value="ECO:0007669"/>
    <property type="project" value="InterPro"/>
</dbReference>
<keyword evidence="3" id="KW-0731">Sigma factor</keyword>
<evidence type="ECO:0000256" key="1">
    <source>
        <dbReference type="ARBA" id="ARBA00010641"/>
    </source>
</evidence>
<dbReference type="PANTHER" id="PTHR43133">
    <property type="entry name" value="RNA POLYMERASE ECF-TYPE SIGMA FACTO"/>
    <property type="match status" value="1"/>
</dbReference>
<protein>
    <submittedName>
        <fullName evidence="7">RNA polymerase sigma-70 factor (ECF subfamily)</fullName>
    </submittedName>
</protein>
<dbReference type="InterPro" id="IPR013325">
    <property type="entry name" value="RNA_pol_sigma_r2"/>
</dbReference>
<feature type="domain" description="RNA polymerase sigma-70 region 2" evidence="5">
    <location>
        <begin position="18"/>
        <end position="84"/>
    </location>
</feature>
<dbReference type="Pfam" id="PF08281">
    <property type="entry name" value="Sigma70_r4_2"/>
    <property type="match status" value="1"/>
</dbReference>
<dbReference type="InterPro" id="IPR036388">
    <property type="entry name" value="WH-like_DNA-bd_sf"/>
</dbReference>
<dbReference type="SUPFAM" id="SSF88659">
    <property type="entry name" value="Sigma3 and sigma4 domains of RNA polymerase sigma factors"/>
    <property type="match status" value="1"/>
</dbReference>
<evidence type="ECO:0000256" key="3">
    <source>
        <dbReference type="ARBA" id="ARBA00023082"/>
    </source>
</evidence>
<keyword evidence="4" id="KW-0804">Transcription</keyword>
<dbReference type="Gene3D" id="1.10.10.10">
    <property type="entry name" value="Winged helix-like DNA-binding domain superfamily/Winged helix DNA-binding domain"/>
    <property type="match status" value="1"/>
</dbReference>
<dbReference type="Proteomes" id="UP000553034">
    <property type="component" value="Unassembled WGS sequence"/>
</dbReference>
<feature type="domain" description="RNA polymerase sigma factor 70 region 4 type 2" evidence="6">
    <location>
        <begin position="113"/>
        <end position="163"/>
    </location>
</feature>
<evidence type="ECO:0000256" key="4">
    <source>
        <dbReference type="ARBA" id="ARBA00023163"/>
    </source>
</evidence>
<evidence type="ECO:0000259" key="5">
    <source>
        <dbReference type="Pfam" id="PF04542"/>
    </source>
</evidence>
<dbReference type="InterPro" id="IPR039425">
    <property type="entry name" value="RNA_pol_sigma-70-like"/>
</dbReference>
<evidence type="ECO:0000313" key="8">
    <source>
        <dbReference type="Proteomes" id="UP000553034"/>
    </source>
</evidence>
<organism evidence="7 8">
    <name type="scientific">Mesonia hippocampi</name>
    <dbReference type="NCBI Taxonomy" id="1628250"/>
    <lineage>
        <taxon>Bacteria</taxon>
        <taxon>Pseudomonadati</taxon>
        <taxon>Bacteroidota</taxon>
        <taxon>Flavobacteriia</taxon>
        <taxon>Flavobacteriales</taxon>
        <taxon>Flavobacteriaceae</taxon>
        <taxon>Mesonia</taxon>
    </lineage>
</organism>
<proteinExistence type="inferred from homology"/>